<dbReference type="InterPro" id="IPR047708">
    <property type="entry name" value="CD1871A-like"/>
</dbReference>
<reference evidence="1 2" key="1">
    <citation type="submission" date="2023-03" db="EMBL/GenBank/DDBJ databases">
        <title>Complete genome sequence of Tepidibacter sp. SWIR-1, isolated from a deep-sea hydrothermal vent.</title>
        <authorList>
            <person name="Li X."/>
        </authorList>
    </citation>
    <scope>NUCLEOTIDE SEQUENCE [LARGE SCALE GENOMIC DNA]</scope>
    <source>
        <strain evidence="1 2">SWIR-1</strain>
    </source>
</reference>
<sequence>MKRYIRVGLLSTGLIFTVIGVCRGEAIKVLMKAVKICLECIGVG</sequence>
<evidence type="ECO:0000313" key="1">
    <source>
        <dbReference type="EMBL" id="WFD11188.1"/>
    </source>
</evidence>
<organism evidence="1 2">
    <name type="scientific">Tepidibacter hydrothermalis</name>
    <dbReference type="NCBI Taxonomy" id="3036126"/>
    <lineage>
        <taxon>Bacteria</taxon>
        <taxon>Bacillati</taxon>
        <taxon>Bacillota</taxon>
        <taxon>Clostridia</taxon>
        <taxon>Peptostreptococcales</taxon>
        <taxon>Peptostreptococcaceae</taxon>
        <taxon>Tepidibacter</taxon>
    </lineage>
</organism>
<name>A0ABY8EJM3_9FIRM</name>
<keyword evidence="2" id="KW-1185">Reference proteome</keyword>
<protein>
    <submittedName>
        <fullName evidence="1">CD1871A family CXXC motif-containing protein</fullName>
    </submittedName>
</protein>
<proteinExistence type="predicted"/>
<dbReference type="Proteomes" id="UP001222800">
    <property type="component" value="Chromosome"/>
</dbReference>
<dbReference type="NCBIfam" id="NF040920">
    <property type="entry name" value="CD1871A_fam"/>
    <property type="match status" value="1"/>
</dbReference>
<dbReference type="EMBL" id="CP120733">
    <property type="protein sequence ID" value="WFD11188.1"/>
    <property type="molecule type" value="Genomic_DNA"/>
</dbReference>
<dbReference type="RefSeq" id="WP_277733176.1">
    <property type="nucleotide sequence ID" value="NZ_CP120733.1"/>
</dbReference>
<gene>
    <name evidence="1" type="ORF">P4S50_03670</name>
</gene>
<accession>A0ABY8EJM3</accession>
<evidence type="ECO:0000313" key="2">
    <source>
        <dbReference type="Proteomes" id="UP001222800"/>
    </source>
</evidence>